<gene>
    <name evidence="1" type="ORF">Taro_010393</name>
</gene>
<comment type="caution">
    <text evidence="1">The sequence shown here is derived from an EMBL/GenBank/DDBJ whole genome shotgun (WGS) entry which is preliminary data.</text>
</comment>
<proteinExistence type="predicted"/>
<evidence type="ECO:0000313" key="2">
    <source>
        <dbReference type="Proteomes" id="UP000652761"/>
    </source>
</evidence>
<organism evidence="1 2">
    <name type="scientific">Colocasia esculenta</name>
    <name type="common">Wild taro</name>
    <name type="synonym">Arum esculentum</name>
    <dbReference type="NCBI Taxonomy" id="4460"/>
    <lineage>
        <taxon>Eukaryota</taxon>
        <taxon>Viridiplantae</taxon>
        <taxon>Streptophyta</taxon>
        <taxon>Embryophyta</taxon>
        <taxon>Tracheophyta</taxon>
        <taxon>Spermatophyta</taxon>
        <taxon>Magnoliopsida</taxon>
        <taxon>Liliopsida</taxon>
        <taxon>Araceae</taxon>
        <taxon>Aroideae</taxon>
        <taxon>Colocasieae</taxon>
        <taxon>Colocasia</taxon>
    </lineage>
</organism>
<reference evidence="1" key="1">
    <citation type="submission" date="2017-07" db="EMBL/GenBank/DDBJ databases">
        <title>Taro Niue Genome Assembly and Annotation.</title>
        <authorList>
            <person name="Atibalentja N."/>
            <person name="Keating K."/>
            <person name="Fields C.J."/>
        </authorList>
    </citation>
    <scope>NUCLEOTIDE SEQUENCE</scope>
    <source>
        <strain evidence="1">Niue_2</strain>
        <tissue evidence="1">Leaf</tissue>
    </source>
</reference>
<dbReference type="Proteomes" id="UP000652761">
    <property type="component" value="Unassembled WGS sequence"/>
</dbReference>
<dbReference type="AlphaFoldDB" id="A0A843U7G6"/>
<keyword evidence="2" id="KW-1185">Reference proteome</keyword>
<sequence length="251" mass="29749">MVCGLSEAVTHFRRKWDQRLVRIDNLLQRLCDELAKQEEIVYEAGSSIIKESENQLVEVSYEADESLIDEYYQQLESEMFGAQDDFIKENELTMEEIIRVVVVDTGKIHINAFTGIYSYGHVLISICPLENPCLEGVLPLRKYVCINMNPQFMHIFSSISPFEWSIRQKTCLWAETPFGQSFLLKTHVYEYKVCDYIDMFFLEGNFDIDRASFQETHMYRHKFEFYRYVLRRNLHLGRVSSRKHTYKNTNL</sequence>
<name>A0A843U7G6_COLES</name>
<dbReference type="EMBL" id="NMUH01000375">
    <property type="protein sequence ID" value="MQL77967.1"/>
    <property type="molecule type" value="Genomic_DNA"/>
</dbReference>
<protein>
    <submittedName>
        <fullName evidence="1">Uncharacterized protein</fullName>
    </submittedName>
</protein>
<accession>A0A843U7G6</accession>
<evidence type="ECO:0000313" key="1">
    <source>
        <dbReference type="EMBL" id="MQL77967.1"/>
    </source>
</evidence>